<evidence type="ECO:0000313" key="2">
    <source>
        <dbReference type="Proteomes" id="UP001642464"/>
    </source>
</evidence>
<gene>
    <name evidence="1" type="ORF">SCF082_LOCUS38184</name>
</gene>
<dbReference type="EMBL" id="CAXAMM010038684">
    <property type="protein sequence ID" value="CAK9080065.1"/>
    <property type="molecule type" value="Genomic_DNA"/>
</dbReference>
<organism evidence="1 2">
    <name type="scientific">Durusdinium trenchii</name>
    <dbReference type="NCBI Taxonomy" id="1381693"/>
    <lineage>
        <taxon>Eukaryota</taxon>
        <taxon>Sar</taxon>
        <taxon>Alveolata</taxon>
        <taxon>Dinophyceae</taxon>
        <taxon>Suessiales</taxon>
        <taxon>Symbiodiniaceae</taxon>
        <taxon>Durusdinium</taxon>
    </lineage>
</organism>
<reference evidence="1 2" key="1">
    <citation type="submission" date="2024-02" db="EMBL/GenBank/DDBJ databases">
        <authorList>
            <person name="Chen Y."/>
            <person name="Shah S."/>
            <person name="Dougan E. K."/>
            <person name="Thang M."/>
            <person name="Chan C."/>
        </authorList>
    </citation>
    <scope>NUCLEOTIDE SEQUENCE [LARGE SCALE GENOMIC DNA]</scope>
</reference>
<name>A0ABP0PVL2_9DINO</name>
<dbReference type="Pfam" id="PF05903">
    <property type="entry name" value="Peptidase_C97"/>
    <property type="match status" value="1"/>
</dbReference>
<accession>A0ABP0PVL2</accession>
<evidence type="ECO:0000313" key="1">
    <source>
        <dbReference type="EMBL" id="CAK9080065.1"/>
    </source>
</evidence>
<dbReference type="InterPro" id="IPR008580">
    <property type="entry name" value="PPPDE_dom"/>
</dbReference>
<dbReference type="Proteomes" id="UP001642464">
    <property type="component" value="Unassembled WGS sequence"/>
</dbReference>
<dbReference type="PANTHER" id="PTHR12378">
    <property type="entry name" value="DESUMOYLATING ISOPEPTIDASE"/>
    <property type="match status" value="1"/>
</dbReference>
<dbReference type="InterPro" id="IPR042266">
    <property type="entry name" value="PPPDE_sf"/>
</dbReference>
<sequence length="210" mass="23308">MGTAESVVSVPVMFGGPSPVKLAATVLFHLPSAAKMRGAEPFDAFHTSIVLGDVEYAFSGQGIRATRPYVSHSMLKRQTEVRMMGHTNFSAHQMVQFLTQFFQPGTYDLLCKNCNSFSDCALYLLLGQRLEAKYSRMERTGKVGQKRIGLMSALRLIGMNYQANPASQNFQVDEVLAKTDLCMRGRGVRPAQHYRLVEIEDAPRCCLACC</sequence>
<comment type="caution">
    <text evidence="1">The sequence shown here is derived from an EMBL/GenBank/DDBJ whole genome shotgun (WGS) entry which is preliminary data.</text>
</comment>
<keyword evidence="2" id="KW-1185">Reference proteome</keyword>
<dbReference type="PROSITE" id="PS51858">
    <property type="entry name" value="PPPDE"/>
    <property type="match status" value="1"/>
</dbReference>
<dbReference type="SMART" id="SM01179">
    <property type="entry name" value="DUF862"/>
    <property type="match status" value="1"/>
</dbReference>
<dbReference type="Gene3D" id="3.90.1720.30">
    <property type="entry name" value="PPPDE domains"/>
    <property type="match status" value="1"/>
</dbReference>
<protein>
    <submittedName>
        <fullName evidence="1">PPPDE domain-containing protein</fullName>
    </submittedName>
</protein>
<proteinExistence type="predicted"/>